<dbReference type="InParanoid" id="A0A4S2N3I6"/>
<dbReference type="Proteomes" id="UP000298138">
    <property type="component" value="Unassembled WGS sequence"/>
</dbReference>
<feature type="region of interest" description="Disordered" evidence="6">
    <location>
        <begin position="358"/>
        <end position="440"/>
    </location>
</feature>
<dbReference type="Gene3D" id="4.10.1000.10">
    <property type="entry name" value="Zinc finger, CCCH-type"/>
    <property type="match status" value="1"/>
</dbReference>
<organism evidence="9 10">
    <name type="scientific">Ascodesmis nigricans</name>
    <dbReference type="NCBI Taxonomy" id="341454"/>
    <lineage>
        <taxon>Eukaryota</taxon>
        <taxon>Fungi</taxon>
        <taxon>Dikarya</taxon>
        <taxon>Ascomycota</taxon>
        <taxon>Pezizomycotina</taxon>
        <taxon>Pezizomycetes</taxon>
        <taxon>Pezizales</taxon>
        <taxon>Ascodesmidaceae</taxon>
        <taxon>Ascodesmis</taxon>
    </lineage>
</organism>
<feature type="compositionally biased region" description="Low complexity" evidence="6">
    <location>
        <begin position="358"/>
        <end position="370"/>
    </location>
</feature>
<evidence type="ECO:0000256" key="3">
    <source>
        <dbReference type="ARBA" id="ARBA00022771"/>
    </source>
</evidence>
<evidence type="ECO:0000256" key="1">
    <source>
        <dbReference type="ARBA" id="ARBA00022723"/>
    </source>
</evidence>
<reference evidence="9 10" key="1">
    <citation type="submission" date="2019-04" db="EMBL/GenBank/DDBJ databases">
        <title>Comparative genomics and transcriptomics to analyze fruiting body development in filamentous ascomycetes.</title>
        <authorList>
            <consortium name="DOE Joint Genome Institute"/>
            <person name="Lutkenhaus R."/>
            <person name="Traeger S."/>
            <person name="Breuer J."/>
            <person name="Kuo A."/>
            <person name="Lipzen A."/>
            <person name="Pangilinan J."/>
            <person name="Dilworth D."/>
            <person name="Sandor L."/>
            <person name="Poggeler S."/>
            <person name="Barry K."/>
            <person name="Grigoriev I.V."/>
            <person name="Nowrousian M."/>
        </authorList>
    </citation>
    <scope>NUCLEOTIDE SEQUENCE [LARGE SCALE GENOMIC DNA]</scope>
    <source>
        <strain evidence="9 10">CBS 389.68</strain>
    </source>
</reference>
<dbReference type="SUPFAM" id="SSF90229">
    <property type="entry name" value="CCCH zinc finger"/>
    <property type="match status" value="1"/>
</dbReference>
<dbReference type="OrthoDB" id="3247158at2759"/>
<gene>
    <name evidence="9" type="ORF">EX30DRAFT_338258</name>
</gene>
<dbReference type="SMART" id="SM00356">
    <property type="entry name" value="ZnF_C3H1"/>
    <property type="match status" value="2"/>
</dbReference>
<dbReference type="Pfam" id="PF14608">
    <property type="entry name" value="zf-CCCH_2"/>
    <property type="match status" value="2"/>
</dbReference>
<feature type="region of interest" description="Disordered" evidence="6">
    <location>
        <begin position="317"/>
        <end position="340"/>
    </location>
</feature>
<keyword evidence="2" id="KW-0677">Repeat</keyword>
<dbReference type="PROSITE" id="PS50828">
    <property type="entry name" value="SMR"/>
    <property type="match status" value="1"/>
</dbReference>
<dbReference type="Gene3D" id="3.30.1370.110">
    <property type="match status" value="1"/>
</dbReference>
<dbReference type="SMART" id="SM01162">
    <property type="entry name" value="DUF1771"/>
    <property type="match status" value="1"/>
</dbReference>
<dbReference type="EMBL" id="ML220113">
    <property type="protein sequence ID" value="TGZ83643.1"/>
    <property type="molecule type" value="Genomic_DNA"/>
</dbReference>
<dbReference type="PROSITE" id="PS50103">
    <property type="entry name" value="ZF_C3H1"/>
    <property type="match status" value="2"/>
</dbReference>
<feature type="domain" description="C3H1-type" evidence="7">
    <location>
        <begin position="281"/>
        <end position="308"/>
    </location>
</feature>
<sequence length="698" mass="75397">MISDELFADCLVILQDASILEEDQAERISELISKKTSLEGSALENEVLDVLWRHRNKASPTSSPPIRTAHTIIRRASPAPWQFARVSTPTPSIGGTPPVPNGFPPSIRGSPFPSPRPSPRLAYSSPLIPHSPTLNNYVPVSLPLEDMVTPPDVYGDYGNDTVSWLIEDDNALFGPQATDNMSPHDMLRSVLGEARSDQEIDAALEACSYDLGATLAMLMDQQTHHHSNGHLEPEPATINVGKSMATSPERVRPFAPRSGVVCRFFLSMGQCLRADCRFSHDLGTTICKYWLNGGCLAGDTCIFSHDPTMAVSRMTLDANSRTSTPSPQAQQTFHDPSAFPKLSGESWAAAAAINNGNDGTAANKNNNNNALPVPVSFRLTPSRPKSRQQQSRERVNQTAPPSGVPQVDDDAAFPSLGSVKVTNKKRGGVRKPDIPTGPASLADVVRMSPAAPINNRWAAAAAGGPPIAPKTAPSAAHIPPPQHIPWLDTGSAVNRLYLKHRKEALNHGAQRAKYLQLAANAWHRNDAKAAKEFSRKANSENISMVKCHKEAAKVIYDERNQDDENGAEVFCDLHGLLPEEGVKYLEDILLNHQSSSKPVYAIVGTTHHSKGAKEKLGRAVKAFLDDWRYAYREFSPNGDRNGYGGVLGIDPSSYDKSLAKAGNDVGDKETTGAMAGEKTPVSTTLAKEIPKGPGASRK</sequence>
<dbReference type="STRING" id="341454.A0A4S2N3I6"/>
<feature type="zinc finger region" description="C3H1-type" evidence="5">
    <location>
        <begin position="281"/>
        <end position="308"/>
    </location>
</feature>
<accession>A0A4S2N3I6</accession>
<dbReference type="AlphaFoldDB" id="A0A4S2N3I6"/>
<keyword evidence="1 5" id="KW-0479">Metal-binding</keyword>
<feature type="domain" description="Smr" evidence="8">
    <location>
        <begin position="571"/>
        <end position="649"/>
    </location>
</feature>
<evidence type="ECO:0000256" key="5">
    <source>
        <dbReference type="PROSITE-ProRule" id="PRU00723"/>
    </source>
</evidence>
<dbReference type="InterPro" id="IPR045124">
    <property type="entry name" value="Su(sable)-like"/>
</dbReference>
<evidence type="ECO:0000313" key="10">
    <source>
        <dbReference type="Proteomes" id="UP000298138"/>
    </source>
</evidence>
<dbReference type="Pfam" id="PF08590">
    <property type="entry name" value="DUF1771"/>
    <property type="match status" value="1"/>
</dbReference>
<dbReference type="PANTHER" id="PTHR13119">
    <property type="entry name" value="ZINC FINGER CCCH DOMAIN-CONTAINING PROTEI"/>
    <property type="match status" value="1"/>
</dbReference>
<evidence type="ECO:0000259" key="7">
    <source>
        <dbReference type="PROSITE" id="PS50103"/>
    </source>
</evidence>
<evidence type="ECO:0008006" key="11">
    <source>
        <dbReference type="Google" id="ProtNLM"/>
    </source>
</evidence>
<evidence type="ECO:0000256" key="4">
    <source>
        <dbReference type="ARBA" id="ARBA00022833"/>
    </source>
</evidence>
<dbReference type="InterPro" id="IPR002625">
    <property type="entry name" value="Smr_dom"/>
</dbReference>
<feature type="zinc finger region" description="C3H1-type" evidence="5">
    <location>
        <begin position="256"/>
        <end position="280"/>
    </location>
</feature>
<keyword evidence="4 5" id="KW-0862">Zinc</keyword>
<dbReference type="GO" id="GO:0045892">
    <property type="term" value="P:negative regulation of DNA-templated transcription"/>
    <property type="evidence" value="ECO:0007669"/>
    <property type="project" value="InterPro"/>
</dbReference>
<dbReference type="InterPro" id="IPR036855">
    <property type="entry name" value="Znf_CCCH_sf"/>
</dbReference>
<keyword evidence="10" id="KW-1185">Reference proteome</keyword>
<dbReference type="GO" id="GO:0005634">
    <property type="term" value="C:nucleus"/>
    <property type="evidence" value="ECO:0007669"/>
    <property type="project" value="TreeGrafter"/>
</dbReference>
<dbReference type="GO" id="GO:0003723">
    <property type="term" value="F:RNA binding"/>
    <property type="evidence" value="ECO:0007669"/>
    <property type="project" value="InterPro"/>
</dbReference>
<name>A0A4S2N3I6_9PEZI</name>
<evidence type="ECO:0000259" key="8">
    <source>
        <dbReference type="PROSITE" id="PS50828"/>
    </source>
</evidence>
<feature type="region of interest" description="Disordered" evidence="6">
    <location>
        <begin position="658"/>
        <end position="698"/>
    </location>
</feature>
<feature type="compositionally biased region" description="Polar residues" evidence="6">
    <location>
        <begin position="317"/>
        <end position="334"/>
    </location>
</feature>
<feature type="domain" description="C3H1-type" evidence="7">
    <location>
        <begin position="256"/>
        <end position="280"/>
    </location>
</feature>
<dbReference type="SUPFAM" id="SSF160443">
    <property type="entry name" value="SMR domain-like"/>
    <property type="match status" value="1"/>
</dbReference>
<dbReference type="PANTHER" id="PTHR13119:SF12">
    <property type="entry name" value="PROTEIN SUPPRESSOR OF SABLE"/>
    <property type="match status" value="1"/>
</dbReference>
<dbReference type="InterPro" id="IPR036063">
    <property type="entry name" value="Smr_dom_sf"/>
</dbReference>
<proteinExistence type="predicted"/>
<feature type="region of interest" description="Disordered" evidence="6">
    <location>
        <begin position="88"/>
        <end position="121"/>
    </location>
</feature>
<protein>
    <recommendedName>
        <fullName evidence="11">DUF1771-domain-containing protein</fullName>
    </recommendedName>
</protein>
<evidence type="ECO:0000256" key="6">
    <source>
        <dbReference type="SAM" id="MobiDB-lite"/>
    </source>
</evidence>
<dbReference type="InterPro" id="IPR013899">
    <property type="entry name" value="DUF1771"/>
</dbReference>
<dbReference type="InterPro" id="IPR000571">
    <property type="entry name" value="Znf_CCCH"/>
</dbReference>
<evidence type="ECO:0000313" key="9">
    <source>
        <dbReference type="EMBL" id="TGZ83643.1"/>
    </source>
</evidence>
<dbReference type="GO" id="GO:0008270">
    <property type="term" value="F:zinc ion binding"/>
    <property type="evidence" value="ECO:0007669"/>
    <property type="project" value="UniProtKB-KW"/>
</dbReference>
<evidence type="ECO:0000256" key="2">
    <source>
        <dbReference type="ARBA" id="ARBA00022737"/>
    </source>
</evidence>
<keyword evidence="3 5" id="KW-0863">Zinc-finger</keyword>